<dbReference type="GO" id="GO:0044572">
    <property type="term" value="P:[4Fe-4S] cluster assembly"/>
    <property type="evidence" value="ECO:0007669"/>
    <property type="project" value="TreeGrafter"/>
</dbReference>
<sequence length="124" mass="14232">MLRGLRLAHPFWKVARSMSVVRSSENTGPIEELIIAKISASLAPKRLVVTNDSHKHRHHRSMQDAENVQELHFRLEVVSDSFVGKNMPARHRLIYKLLDDEFQNQGLHALQMVTRTVAEAEKTK</sequence>
<evidence type="ECO:0008006" key="4">
    <source>
        <dbReference type="Google" id="ProtNLM"/>
    </source>
</evidence>
<dbReference type="PIRSF" id="PIRSF003113">
    <property type="entry name" value="BolA"/>
    <property type="match status" value="1"/>
</dbReference>
<dbReference type="Pfam" id="PF01722">
    <property type="entry name" value="BolA"/>
    <property type="match status" value="1"/>
</dbReference>
<dbReference type="EMBL" id="CP138899">
    <property type="protein sequence ID" value="WPK27204.1"/>
    <property type="molecule type" value="Genomic_DNA"/>
</dbReference>
<dbReference type="InterPro" id="IPR036065">
    <property type="entry name" value="BolA-like_sf"/>
</dbReference>
<dbReference type="Proteomes" id="UP001338582">
    <property type="component" value="Chromosome 6"/>
</dbReference>
<organism evidence="2 3">
    <name type="scientific">Australozyma saopauloensis</name>
    <dbReference type="NCBI Taxonomy" id="291208"/>
    <lineage>
        <taxon>Eukaryota</taxon>
        <taxon>Fungi</taxon>
        <taxon>Dikarya</taxon>
        <taxon>Ascomycota</taxon>
        <taxon>Saccharomycotina</taxon>
        <taxon>Pichiomycetes</taxon>
        <taxon>Metschnikowiaceae</taxon>
        <taxon>Australozyma</taxon>
    </lineage>
</organism>
<reference evidence="2 3" key="1">
    <citation type="submission" date="2023-10" db="EMBL/GenBank/DDBJ databases">
        <title>Draft Genome Sequence of Candida saopaulonensis from a very Premature Infant with Sepsis.</title>
        <authorList>
            <person name="Ning Y."/>
            <person name="Dai R."/>
            <person name="Xiao M."/>
            <person name="Xu Y."/>
            <person name="Yan Q."/>
            <person name="Zhang L."/>
        </authorList>
    </citation>
    <scope>NUCLEOTIDE SEQUENCE [LARGE SCALE GENOMIC DNA]</scope>
    <source>
        <strain evidence="2 3">19XY460</strain>
    </source>
</reference>
<gene>
    <name evidence="2" type="ORF">PUMCH_004581</name>
</gene>
<dbReference type="SUPFAM" id="SSF82657">
    <property type="entry name" value="BolA-like"/>
    <property type="match status" value="1"/>
</dbReference>
<dbReference type="AlphaFoldDB" id="A0AAX4HFI1"/>
<keyword evidence="3" id="KW-1185">Reference proteome</keyword>
<evidence type="ECO:0000313" key="3">
    <source>
        <dbReference type="Proteomes" id="UP001338582"/>
    </source>
</evidence>
<comment type="similarity">
    <text evidence="1">Belongs to the BolA/IbaG family.</text>
</comment>
<name>A0AAX4HFI1_9ASCO</name>
<dbReference type="KEGG" id="asau:88175641"/>
<accession>A0AAX4HFI1</accession>
<evidence type="ECO:0000256" key="1">
    <source>
        <dbReference type="RuleBase" id="RU003860"/>
    </source>
</evidence>
<dbReference type="GO" id="GO:0005759">
    <property type="term" value="C:mitochondrial matrix"/>
    <property type="evidence" value="ECO:0007669"/>
    <property type="project" value="TreeGrafter"/>
</dbReference>
<dbReference type="Gene3D" id="3.30.300.90">
    <property type="entry name" value="BolA-like"/>
    <property type="match status" value="1"/>
</dbReference>
<evidence type="ECO:0000313" key="2">
    <source>
        <dbReference type="EMBL" id="WPK27204.1"/>
    </source>
</evidence>
<dbReference type="PANTHER" id="PTHR46230">
    <property type="match status" value="1"/>
</dbReference>
<proteinExistence type="inferred from homology"/>
<dbReference type="GeneID" id="88175641"/>
<dbReference type="PANTHER" id="PTHR46230:SF7">
    <property type="entry name" value="BOLA-LIKE PROTEIN 1"/>
    <property type="match status" value="1"/>
</dbReference>
<protein>
    <recommendedName>
        <fullName evidence="4">BolA-like protein</fullName>
    </recommendedName>
</protein>
<dbReference type="InterPro" id="IPR002634">
    <property type="entry name" value="BolA"/>
</dbReference>
<dbReference type="RefSeq" id="XP_062879582.1">
    <property type="nucleotide sequence ID" value="XM_063023512.1"/>
</dbReference>